<dbReference type="NCBIfam" id="TIGR01443">
    <property type="entry name" value="intein_Cterm"/>
    <property type="match status" value="1"/>
</dbReference>
<evidence type="ECO:0000256" key="10">
    <source>
        <dbReference type="ARBA" id="ARBA00023125"/>
    </source>
</evidence>
<comment type="function">
    <text evidence="2">A type II topoisomerase that negatively supercoils closed circular double-stranded (ds) DNA in an ATP-dependent manner to modulate DNA topology and maintain chromosomes in an underwound state. Negative supercoiling favors strand separation, and DNA replication, transcription, recombination and repair, all of which involve strand separation. Also able to catalyze the interconversion of other topological isomers of dsDNA rings, including catenanes and knotted rings. Type II topoisomerases break and join 2 DNA strands simultaneously in an ATP-dependent manner.</text>
</comment>
<gene>
    <name evidence="17" type="ORF">K9W46_10835</name>
</gene>
<dbReference type="Gene3D" id="2.170.16.10">
    <property type="entry name" value="Hedgehog/Intein (Hint) domain"/>
    <property type="match status" value="1"/>
</dbReference>
<dbReference type="SUPFAM" id="SSF55608">
    <property type="entry name" value="Homing endonucleases"/>
    <property type="match status" value="2"/>
</dbReference>
<dbReference type="InterPro" id="IPR002205">
    <property type="entry name" value="Topo_IIA_dom_A"/>
</dbReference>
<evidence type="ECO:0000256" key="2">
    <source>
        <dbReference type="ARBA" id="ARBA00001978"/>
    </source>
</evidence>
<evidence type="ECO:0000256" key="3">
    <source>
        <dbReference type="ARBA" id="ARBA00008263"/>
    </source>
</evidence>
<keyword evidence="13" id="KW-0175">Coiled coil</keyword>
<protein>
    <recommendedName>
        <fullName evidence="12">DNA gyrase subunit A</fullName>
        <ecNumber evidence="4">5.6.2.2</ecNumber>
    </recommendedName>
</protein>
<evidence type="ECO:0000256" key="1">
    <source>
        <dbReference type="ARBA" id="ARBA00000185"/>
    </source>
</evidence>
<evidence type="ECO:0000259" key="14">
    <source>
        <dbReference type="SMART" id="SM00305"/>
    </source>
</evidence>
<accession>A0A9Y1BPL1</accession>
<dbReference type="PANTHER" id="PTHR43493:SF5">
    <property type="entry name" value="DNA GYRASE SUBUNIT A, CHLOROPLASTIC_MITOCHONDRIAL"/>
    <property type="match status" value="1"/>
</dbReference>
<dbReference type="SUPFAM" id="SSF101904">
    <property type="entry name" value="GyrA/ParC C-terminal domain-like"/>
    <property type="match status" value="1"/>
</dbReference>
<keyword evidence="11" id="KW-0413">Isomerase</keyword>
<organism evidence="17">
    <name type="scientific">Candidatus Heimdallarchaeum endolithica</name>
    <dbReference type="NCBI Taxonomy" id="2876572"/>
    <lineage>
        <taxon>Archaea</taxon>
        <taxon>Promethearchaeati</taxon>
        <taxon>Candidatus Heimdallarchaeota</taxon>
        <taxon>Candidatus Heimdallarchaeia (ex Rinke et al. 2021) (nom. nud.)</taxon>
        <taxon>Candidatus Heimdallarchaeales</taxon>
        <taxon>Candidatus Heimdallarchaeaceae</taxon>
        <taxon>Candidatus Heimdallarchaeum</taxon>
    </lineage>
</organism>
<dbReference type="SMART" id="SM00305">
    <property type="entry name" value="HintC"/>
    <property type="match status" value="1"/>
</dbReference>
<dbReference type="Gene3D" id="3.10.28.10">
    <property type="entry name" value="Homing endonucleases"/>
    <property type="match status" value="1"/>
</dbReference>
<dbReference type="InterPro" id="IPR006691">
    <property type="entry name" value="GyrA/parC_rep"/>
</dbReference>
<dbReference type="EC" id="5.6.2.2" evidence="4"/>
<dbReference type="InterPro" id="IPR006142">
    <property type="entry name" value="INTEIN"/>
</dbReference>
<dbReference type="Proteomes" id="UP001200513">
    <property type="component" value="Chromosome"/>
</dbReference>
<dbReference type="InterPro" id="IPR027434">
    <property type="entry name" value="Homing_endonucl"/>
</dbReference>
<dbReference type="InterPro" id="IPR003586">
    <property type="entry name" value="Hint_dom_C"/>
</dbReference>
<dbReference type="Gene3D" id="3.90.199.10">
    <property type="entry name" value="Topoisomerase II, domain 5"/>
    <property type="match status" value="2"/>
</dbReference>
<name>A0A9Y1BPL1_9ARCH</name>
<dbReference type="InterPro" id="IPR013760">
    <property type="entry name" value="Topo_IIA-like_dom_sf"/>
</dbReference>
<dbReference type="EMBL" id="CP084167">
    <property type="protein sequence ID" value="UJG42863.1"/>
    <property type="molecule type" value="Genomic_DNA"/>
</dbReference>
<dbReference type="GO" id="GO:0006265">
    <property type="term" value="P:DNA topological change"/>
    <property type="evidence" value="ECO:0007669"/>
    <property type="project" value="InterPro"/>
</dbReference>
<sequence>MTEVDNNQEKIIRKPLTQTLEEAYKDYSHYVISERAIPDARDGLKPVHRRILWAMHQMGLTYNKPHKKCARIVGECFVEGTLVNTVEGLKPIEEIMIGEEVYTQNGLQKVTQLYELPEKPLYTIELENGMKNVCTGGQKFKVFTENLQFEWKRADKLKEGDYIVCSSKINFSNNYVSINGITIDEDIAYLLGAFLADGWIDRSNRGYHRISFSSEAKEVIEHIMQIIKEKFGKSESINFKDVYYLRINDHQLNQKLINTFDLMDKYSYNIRIPQQIFRSPKSVVFSFISGFIDGDGHIHKDRNAIAIYSVAEEFLGELQILLFALGINSSLYLHRKKDAQYKNGKKLNYDYYVLEIRGKYAFDLSKELTLCDKKKQARLEKTDNFLPSKMDEIPYIGKYIFQEFSEKHLGGGWYLSKTGEKVREGIKYPDGTKIRYSKDLKENVRIYKTNIKQLNILKKMELIDSKYFVLVKDILNNNIYFIKVKSVANSIAKKTFDIQVEEDHEFIANGMVSHNCTGKYHPHAGGVYEALVRLAQPFSLRYPVVDGQGNFGSIDGFPAAAMRYTEARLARIANELLENVIPEIVKFQENFDGEEMEPTVLPVKFPLLLVNGTSGIAVGLSSNIPPHNLSEVIDATIALIDDPNVSDEILSSIVKGPDFPTGGVIVNGASMPNYNLTGKSPIIIRARIDIKEPTEKRDYAILVVTEIPYLVNKSTLMEELHDIIYDKKIRGLSDVRDLSKDKIHIEIDVEPDYSHERSLKVIIGQLYKKTQLEKPFYAKNMAFARGRPRLLNLRRALQIFLEHREYVITKTIKHLLSKALMRLHILEGLYIALNNIDEVISIIKKSEDRNDAQEKLMKRFDLSESQTKAILSMQLARLARMEVESIINEKKELEKKVEEYREILASKQKRMEIIKQELSEIKEKYGDERRTEIITDVEIPINADVYEMLHDRYLLITASEKGYARSIDISKFKTQRRGGKGLRAVMLKANDRLHDMVVALNKSTLLLITEQGKVHSIPAFEIPEAKRRNSIGSKWQTIQPIESAVVKMVPVDRHDFKKELYLFFVTEKGTVKKTELSAFSNIRRTGIIGIKLEKGDKVVDGFVTTGRDHIFLASRNGLTAHFHEEEVRTLGRNTQGVRGMRFKVPNDKVVAGGSVHENELGNYSLLTITEKGHGKRTPCTEYRHTHRGAKGVIDIKTDDRNGKVASMLIVPRKPEKTQTVSLLNNQGVAIRIKINSVREVGRNTRGVKIMELRKGEKVIFASLIDIENE</sequence>
<dbReference type="Pfam" id="PF00521">
    <property type="entry name" value="DNA_topoisoIV"/>
    <property type="match status" value="2"/>
</dbReference>
<dbReference type="InterPro" id="IPR030934">
    <property type="entry name" value="Intein_C"/>
</dbReference>
<dbReference type="SMART" id="SM00306">
    <property type="entry name" value="HintN"/>
    <property type="match status" value="1"/>
</dbReference>
<dbReference type="GO" id="GO:0009330">
    <property type="term" value="C:DNA topoisomerase type II (double strand cut, ATP-hydrolyzing) complex"/>
    <property type="evidence" value="ECO:0007669"/>
    <property type="project" value="TreeGrafter"/>
</dbReference>
<evidence type="ECO:0000256" key="5">
    <source>
        <dbReference type="ARBA" id="ARBA00022741"/>
    </source>
</evidence>
<dbReference type="InterPro" id="IPR013757">
    <property type="entry name" value="Topo_IIA_A_a_sf"/>
</dbReference>
<dbReference type="InterPro" id="IPR013758">
    <property type="entry name" value="Topo_IIA_A/C_ab"/>
</dbReference>
<dbReference type="GO" id="GO:0016539">
    <property type="term" value="P:intein-mediated protein splicing"/>
    <property type="evidence" value="ECO:0007669"/>
    <property type="project" value="InterPro"/>
</dbReference>
<evidence type="ECO:0000259" key="16">
    <source>
        <dbReference type="SMART" id="SM00434"/>
    </source>
</evidence>
<dbReference type="SMART" id="SM00434">
    <property type="entry name" value="TOP4c"/>
    <property type="match status" value="1"/>
</dbReference>
<evidence type="ECO:0000256" key="12">
    <source>
        <dbReference type="ARBA" id="ARBA00026190"/>
    </source>
</evidence>
<dbReference type="SUPFAM" id="SSF51294">
    <property type="entry name" value="Hedgehog/intein (Hint) domain"/>
    <property type="match status" value="1"/>
</dbReference>
<evidence type="ECO:0000259" key="15">
    <source>
        <dbReference type="SMART" id="SM00306"/>
    </source>
</evidence>
<dbReference type="InterPro" id="IPR004860">
    <property type="entry name" value="LAGLIDADG_dom"/>
</dbReference>
<dbReference type="InterPro" id="IPR035516">
    <property type="entry name" value="Gyrase/topoIV_suA_C"/>
</dbReference>
<dbReference type="GO" id="GO:0005524">
    <property type="term" value="F:ATP binding"/>
    <property type="evidence" value="ECO:0007669"/>
    <property type="project" value="UniProtKB-KW"/>
</dbReference>
<dbReference type="SUPFAM" id="SSF56719">
    <property type="entry name" value="Type II DNA topoisomerase"/>
    <property type="match status" value="2"/>
</dbReference>
<comment type="similarity">
    <text evidence="3">Belongs to the type II topoisomerase GyrA/ParC subunit family.</text>
</comment>
<dbReference type="Pfam" id="PF03989">
    <property type="entry name" value="DNA_gyraseA_C"/>
    <property type="match status" value="6"/>
</dbReference>
<dbReference type="PRINTS" id="PR00379">
    <property type="entry name" value="INTEIN"/>
</dbReference>
<dbReference type="GO" id="GO:0003677">
    <property type="term" value="F:DNA binding"/>
    <property type="evidence" value="ECO:0007669"/>
    <property type="project" value="UniProtKB-KW"/>
</dbReference>
<evidence type="ECO:0000256" key="13">
    <source>
        <dbReference type="SAM" id="Coils"/>
    </source>
</evidence>
<dbReference type="Pfam" id="PF14528">
    <property type="entry name" value="LAGLIDADG_3"/>
    <property type="match status" value="2"/>
</dbReference>
<dbReference type="GO" id="GO:0003918">
    <property type="term" value="F:DNA topoisomerase type II (double strand cut, ATP-hydrolyzing) activity"/>
    <property type="evidence" value="ECO:0007669"/>
    <property type="project" value="UniProtKB-EC"/>
</dbReference>
<dbReference type="CDD" id="cd00081">
    <property type="entry name" value="Hint"/>
    <property type="match status" value="1"/>
</dbReference>
<evidence type="ECO:0000256" key="9">
    <source>
        <dbReference type="ARBA" id="ARBA00023029"/>
    </source>
</evidence>
<evidence type="ECO:0000256" key="11">
    <source>
        <dbReference type="ARBA" id="ARBA00023235"/>
    </source>
</evidence>
<dbReference type="GO" id="GO:0004519">
    <property type="term" value="F:endonuclease activity"/>
    <property type="evidence" value="ECO:0007669"/>
    <property type="project" value="InterPro"/>
</dbReference>
<dbReference type="Gene3D" id="2.120.10.90">
    <property type="entry name" value="DNA gyrase/topoisomerase IV, subunit A, C-terminal"/>
    <property type="match status" value="1"/>
</dbReference>
<dbReference type="Gene3D" id="3.30.1360.40">
    <property type="match status" value="1"/>
</dbReference>
<dbReference type="FunFam" id="1.10.268.10:FF:000001">
    <property type="entry name" value="DNA gyrase subunit A"/>
    <property type="match status" value="1"/>
</dbReference>
<keyword evidence="9" id="KW-0799">Topoisomerase</keyword>
<keyword evidence="5" id="KW-0547">Nucleotide-binding</keyword>
<keyword evidence="6" id="KW-0068">Autocatalytic cleavage</keyword>
<evidence type="ECO:0000313" key="17">
    <source>
        <dbReference type="EMBL" id="UJG42863.1"/>
    </source>
</evidence>
<dbReference type="InterPro" id="IPR050220">
    <property type="entry name" value="Type_II_DNA_Topoisomerases"/>
</dbReference>
<evidence type="ECO:0000256" key="4">
    <source>
        <dbReference type="ARBA" id="ARBA00012895"/>
    </source>
</evidence>
<dbReference type="PANTHER" id="PTHR43493">
    <property type="entry name" value="DNA GYRASE/TOPOISOMERASE SUBUNIT A"/>
    <property type="match status" value="1"/>
</dbReference>
<dbReference type="AlphaFoldDB" id="A0A9Y1BPL1"/>
<dbReference type="InterPro" id="IPR003587">
    <property type="entry name" value="Hint_dom_N"/>
</dbReference>
<proteinExistence type="inferred from homology"/>
<keyword evidence="7" id="KW-0067">ATP-binding</keyword>
<reference evidence="17" key="1">
    <citation type="journal article" date="2022" name="Nat. Microbiol.">
        <title>Unique mobile elements and scalable gene flow at the prokaryote-eukaryote boundary revealed by circularized Asgard archaea genomes.</title>
        <authorList>
            <person name="Wu F."/>
            <person name="Speth D.R."/>
            <person name="Philosof A."/>
            <person name="Cremiere A."/>
            <person name="Narayanan A."/>
            <person name="Barco R.A."/>
            <person name="Connon S.A."/>
            <person name="Amend J.P."/>
            <person name="Antoshechkin I.A."/>
            <person name="Orphan V.J."/>
        </authorList>
    </citation>
    <scope>NUCLEOTIDE SEQUENCE</scope>
    <source>
        <strain evidence="17">PR6</strain>
    </source>
</reference>
<feature type="domain" description="Topo IIA-type catalytic" evidence="16">
    <location>
        <begin position="469"/>
        <end position="911"/>
    </location>
</feature>
<dbReference type="Gene3D" id="1.10.268.10">
    <property type="entry name" value="Topoisomerase, domain 3"/>
    <property type="match status" value="1"/>
</dbReference>
<feature type="domain" description="Hint" evidence="15">
    <location>
        <begin position="74"/>
        <end position="167"/>
    </location>
</feature>
<feature type="coiled-coil region" evidence="13">
    <location>
        <begin position="876"/>
        <end position="931"/>
    </location>
</feature>
<evidence type="ECO:0000256" key="8">
    <source>
        <dbReference type="ARBA" id="ARBA00023000"/>
    </source>
</evidence>
<evidence type="ECO:0000256" key="6">
    <source>
        <dbReference type="ARBA" id="ARBA00022813"/>
    </source>
</evidence>
<evidence type="ECO:0000256" key="7">
    <source>
        <dbReference type="ARBA" id="ARBA00022840"/>
    </source>
</evidence>
<keyword evidence="10" id="KW-0238">DNA-binding</keyword>
<keyword evidence="8" id="KW-0651">Protein splicing</keyword>
<feature type="domain" description="Hint" evidence="14">
    <location>
        <begin position="476"/>
        <end position="521"/>
    </location>
</feature>
<comment type="catalytic activity">
    <reaction evidence="1">
        <text>ATP-dependent breakage, passage and rejoining of double-stranded DNA.</text>
        <dbReference type="EC" id="5.6.2.2"/>
    </reaction>
</comment>
<dbReference type="CDD" id="cd00187">
    <property type="entry name" value="TOP4c"/>
    <property type="match status" value="1"/>
</dbReference>
<dbReference type="InterPro" id="IPR036844">
    <property type="entry name" value="Hint_dom_sf"/>
</dbReference>